<keyword evidence="6" id="KW-0675">Receptor</keyword>
<keyword evidence="5 8" id="KW-0472">Membrane</keyword>
<dbReference type="Pfam" id="PF08395">
    <property type="entry name" value="7tm_7"/>
    <property type="match status" value="1"/>
</dbReference>
<name>A0AA38I1A1_9CUCU</name>
<feature type="transmembrane region" description="Helical" evidence="8">
    <location>
        <begin position="28"/>
        <end position="46"/>
    </location>
</feature>
<dbReference type="GO" id="GO:0005886">
    <property type="term" value="C:plasma membrane"/>
    <property type="evidence" value="ECO:0007669"/>
    <property type="project" value="UniProtKB-SubCell"/>
</dbReference>
<dbReference type="GO" id="GO:0043025">
    <property type="term" value="C:neuronal cell body"/>
    <property type="evidence" value="ECO:0007669"/>
    <property type="project" value="TreeGrafter"/>
</dbReference>
<evidence type="ECO:0000256" key="2">
    <source>
        <dbReference type="ARBA" id="ARBA00022475"/>
    </source>
</evidence>
<evidence type="ECO:0000313" key="10">
    <source>
        <dbReference type="Proteomes" id="UP001168821"/>
    </source>
</evidence>
<sequence>MSHLHYHLVHLVHESNRIFGTTTLWNTAAWFALVINKIYYVAYLSLRLSDQVYAYYVIQFPLLIFQWTWIFFQIFIWTKVQNEANKTAICVHNIWNILVSTNRVNQETRHLQLIVLKLLNTKLDLSVQGFFPLNCNFLYTIVAAVATYVIILVQFKI</sequence>
<protein>
    <recommendedName>
        <fullName evidence="11">Gustatory receptor</fullName>
    </recommendedName>
</protein>
<dbReference type="GO" id="GO:0050909">
    <property type="term" value="P:sensory perception of taste"/>
    <property type="evidence" value="ECO:0007669"/>
    <property type="project" value="InterPro"/>
</dbReference>
<evidence type="ECO:0000256" key="7">
    <source>
        <dbReference type="ARBA" id="ARBA00023224"/>
    </source>
</evidence>
<dbReference type="InterPro" id="IPR013604">
    <property type="entry name" value="7TM_chemorcpt"/>
</dbReference>
<dbReference type="PANTHER" id="PTHR21143:SF133">
    <property type="entry name" value="GUSTATORY AND PHEROMONE RECEPTOR 32A-RELATED"/>
    <property type="match status" value="1"/>
</dbReference>
<dbReference type="AlphaFoldDB" id="A0AA38I1A1"/>
<keyword evidence="2" id="KW-1003">Cell membrane</keyword>
<proteinExistence type="predicted"/>
<keyword evidence="3 8" id="KW-0812">Transmembrane</keyword>
<evidence type="ECO:0008006" key="11">
    <source>
        <dbReference type="Google" id="ProtNLM"/>
    </source>
</evidence>
<evidence type="ECO:0000256" key="6">
    <source>
        <dbReference type="ARBA" id="ARBA00023170"/>
    </source>
</evidence>
<organism evidence="9 10">
    <name type="scientific">Zophobas morio</name>
    <dbReference type="NCBI Taxonomy" id="2755281"/>
    <lineage>
        <taxon>Eukaryota</taxon>
        <taxon>Metazoa</taxon>
        <taxon>Ecdysozoa</taxon>
        <taxon>Arthropoda</taxon>
        <taxon>Hexapoda</taxon>
        <taxon>Insecta</taxon>
        <taxon>Pterygota</taxon>
        <taxon>Neoptera</taxon>
        <taxon>Endopterygota</taxon>
        <taxon>Coleoptera</taxon>
        <taxon>Polyphaga</taxon>
        <taxon>Cucujiformia</taxon>
        <taxon>Tenebrionidae</taxon>
        <taxon>Zophobas</taxon>
    </lineage>
</organism>
<dbReference type="GO" id="GO:0030424">
    <property type="term" value="C:axon"/>
    <property type="evidence" value="ECO:0007669"/>
    <property type="project" value="TreeGrafter"/>
</dbReference>
<dbReference type="GO" id="GO:0030425">
    <property type="term" value="C:dendrite"/>
    <property type="evidence" value="ECO:0007669"/>
    <property type="project" value="TreeGrafter"/>
</dbReference>
<dbReference type="GO" id="GO:0007165">
    <property type="term" value="P:signal transduction"/>
    <property type="evidence" value="ECO:0007669"/>
    <property type="project" value="UniProtKB-KW"/>
</dbReference>
<comment type="caution">
    <text evidence="9">The sequence shown here is derived from an EMBL/GenBank/DDBJ whole genome shotgun (WGS) entry which is preliminary data.</text>
</comment>
<keyword evidence="7" id="KW-0807">Transducer</keyword>
<comment type="subcellular location">
    <subcellularLocation>
        <location evidence="1">Cell membrane</location>
        <topology evidence="1">Multi-pass membrane protein</topology>
    </subcellularLocation>
</comment>
<dbReference type="PANTHER" id="PTHR21143">
    <property type="entry name" value="INVERTEBRATE GUSTATORY RECEPTOR"/>
    <property type="match status" value="1"/>
</dbReference>
<dbReference type="GO" id="GO:0008049">
    <property type="term" value="P:male courtship behavior"/>
    <property type="evidence" value="ECO:0007669"/>
    <property type="project" value="TreeGrafter"/>
</dbReference>
<accession>A0AA38I1A1</accession>
<evidence type="ECO:0000256" key="3">
    <source>
        <dbReference type="ARBA" id="ARBA00022692"/>
    </source>
</evidence>
<dbReference type="Proteomes" id="UP001168821">
    <property type="component" value="Unassembled WGS sequence"/>
</dbReference>
<dbReference type="GO" id="GO:0007635">
    <property type="term" value="P:chemosensory behavior"/>
    <property type="evidence" value="ECO:0007669"/>
    <property type="project" value="TreeGrafter"/>
</dbReference>
<reference evidence="9" key="1">
    <citation type="journal article" date="2023" name="G3 (Bethesda)">
        <title>Whole genome assemblies of Zophobas morio and Tenebrio molitor.</title>
        <authorList>
            <person name="Kaur S."/>
            <person name="Stinson S.A."/>
            <person name="diCenzo G.C."/>
        </authorList>
    </citation>
    <scope>NUCLEOTIDE SEQUENCE</scope>
    <source>
        <strain evidence="9">QUZm001</strain>
    </source>
</reference>
<gene>
    <name evidence="9" type="ORF">Zmor_020420</name>
</gene>
<evidence type="ECO:0000256" key="8">
    <source>
        <dbReference type="SAM" id="Phobius"/>
    </source>
</evidence>
<evidence type="ECO:0000256" key="5">
    <source>
        <dbReference type="ARBA" id="ARBA00023136"/>
    </source>
</evidence>
<dbReference type="EMBL" id="JALNTZ010000006">
    <property type="protein sequence ID" value="KAJ3648628.1"/>
    <property type="molecule type" value="Genomic_DNA"/>
</dbReference>
<evidence type="ECO:0000256" key="4">
    <source>
        <dbReference type="ARBA" id="ARBA00022989"/>
    </source>
</evidence>
<keyword evidence="4 8" id="KW-1133">Transmembrane helix</keyword>
<keyword evidence="10" id="KW-1185">Reference proteome</keyword>
<evidence type="ECO:0000256" key="1">
    <source>
        <dbReference type="ARBA" id="ARBA00004651"/>
    </source>
</evidence>
<evidence type="ECO:0000313" key="9">
    <source>
        <dbReference type="EMBL" id="KAJ3648628.1"/>
    </source>
</evidence>
<feature type="transmembrane region" description="Helical" evidence="8">
    <location>
        <begin position="53"/>
        <end position="76"/>
    </location>
</feature>
<feature type="transmembrane region" description="Helical" evidence="8">
    <location>
        <begin position="137"/>
        <end position="155"/>
    </location>
</feature>